<dbReference type="Pfam" id="PF02995">
    <property type="entry name" value="DUF229"/>
    <property type="match status" value="1"/>
</dbReference>
<protein>
    <submittedName>
        <fullName evidence="2">Uncharacterized protein</fullName>
    </submittedName>
</protein>
<proteinExistence type="predicted"/>
<dbReference type="Proteomes" id="UP000507470">
    <property type="component" value="Unassembled WGS sequence"/>
</dbReference>
<dbReference type="FunFam" id="3.40.720.10:FF:000017">
    <property type="entry name" value="Predicted protein"/>
    <property type="match status" value="1"/>
</dbReference>
<dbReference type="CDD" id="cd16021">
    <property type="entry name" value="ALP_like"/>
    <property type="match status" value="1"/>
</dbReference>
<keyword evidence="1" id="KW-0472">Membrane</keyword>
<evidence type="ECO:0000256" key="1">
    <source>
        <dbReference type="SAM" id="Phobius"/>
    </source>
</evidence>
<dbReference type="PANTHER" id="PTHR10974">
    <property type="entry name" value="FI08016P-RELATED"/>
    <property type="match status" value="1"/>
</dbReference>
<dbReference type="InterPro" id="IPR004245">
    <property type="entry name" value="DUF229"/>
</dbReference>
<feature type="transmembrane region" description="Helical" evidence="1">
    <location>
        <begin position="171"/>
        <end position="189"/>
    </location>
</feature>
<gene>
    <name evidence="2" type="ORF">MCOR_26939</name>
</gene>
<keyword evidence="1" id="KW-1133">Transmembrane helix</keyword>
<dbReference type="EMBL" id="CACVKT020004875">
    <property type="protein sequence ID" value="CAC5391971.1"/>
    <property type="molecule type" value="Genomic_DNA"/>
</dbReference>
<dbReference type="InterPro" id="IPR017850">
    <property type="entry name" value="Alkaline_phosphatase_core_sf"/>
</dbReference>
<sequence length="801" mass="94274">MDESRLNKKINTWAEQNFRRHRMCKNSNFRIYSQFESCGIASLFNDTDIANQQVNNAIHVKLLSDFKQKWHEDLHSDTTRRNGPGALKKGVVEYRSIYVKETERFTTVLKQEMKDILVVQTLQIKRRFDLYEFRMTRQGHNKQVSFIHGVYSVKKVLRYFYIKIARTRRTFIKLIYFIVFMSAFVYLNYRYNLPVFHVFRNPNVNKPCTLPVYDIYDHSVDQFFWDQQVLPCEGWLNLLYVDSKGYITMNKTAVSVSGYSDIKCEYRYIQRVSESKIEFSSKMDYVQPSYLDGDFVHAECYDSNRKLLYNNLHINVDSKNVFKNRKLAEETKTNLSVYIIGIDSLSRLIAERKIPKTLNFLRNDLSAYMFKGYTRVGDGSYPNLLPLFTGLKAYGEEHKVGINNIQYMFNNYSKQGCIDMYAEDWVQVATFVDIFRKQPSHHYIQPLFQAIDKVKSNSLAVEYTLKFLQHHNIPLGKTSPLCFGNVYKYQLILQYFKRFLDNYELKRKFAFAWTNEIGHDFLNMVGLADNDYLEFFKWMKESKKLENAIMIFMSDHGPRYSEIQNTEVGRISNLLPLFTIVLPDHIKSRFNHIHKNLKLNTERMTTAFDVYETLKDILHGDFQKKDSLSNVQKLPRGISLFREIPSSRSCLDADISEHYCPCYTTKNVSINDERVVDSVNAVVNKINDILEAVKTKCSKVVTQSVRSARSVFSDMVRDTQKERSFSFRSYLWNIAEQTRLRITFWTNPGNALYEATVQYNDKNNIKILGDINRINKYGNQSACLRIGQVRDRVRELYCYCL</sequence>
<dbReference type="Gene3D" id="3.40.720.10">
    <property type="entry name" value="Alkaline Phosphatase, subunit A"/>
    <property type="match status" value="1"/>
</dbReference>
<evidence type="ECO:0000313" key="2">
    <source>
        <dbReference type="EMBL" id="CAC5391971.1"/>
    </source>
</evidence>
<dbReference type="OrthoDB" id="413313at2759"/>
<keyword evidence="1" id="KW-0812">Transmembrane</keyword>
<reference evidence="2 3" key="1">
    <citation type="submission" date="2020-06" db="EMBL/GenBank/DDBJ databases">
        <authorList>
            <person name="Li R."/>
            <person name="Bekaert M."/>
        </authorList>
    </citation>
    <scope>NUCLEOTIDE SEQUENCE [LARGE SCALE GENOMIC DNA]</scope>
    <source>
        <strain evidence="3">wild</strain>
    </source>
</reference>
<accession>A0A6J8C8W7</accession>
<dbReference type="GO" id="GO:0005615">
    <property type="term" value="C:extracellular space"/>
    <property type="evidence" value="ECO:0007669"/>
    <property type="project" value="TreeGrafter"/>
</dbReference>
<name>A0A6J8C8W7_MYTCO</name>
<dbReference type="AlphaFoldDB" id="A0A6J8C8W7"/>
<organism evidence="2 3">
    <name type="scientific">Mytilus coruscus</name>
    <name type="common">Sea mussel</name>
    <dbReference type="NCBI Taxonomy" id="42192"/>
    <lineage>
        <taxon>Eukaryota</taxon>
        <taxon>Metazoa</taxon>
        <taxon>Spiralia</taxon>
        <taxon>Lophotrochozoa</taxon>
        <taxon>Mollusca</taxon>
        <taxon>Bivalvia</taxon>
        <taxon>Autobranchia</taxon>
        <taxon>Pteriomorphia</taxon>
        <taxon>Mytilida</taxon>
        <taxon>Mytiloidea</taxon>
        <taxon>Mytilidae</taxon>
        <taxon>Mytilinae</taxon>
        <taxon>Mytilus</taxon>
    </lineage>
</organism>
<dbReference type="SUPFAM" id="SSF53649">
    <property type="entry name" value="Alkaline phosphatase-like"/>
    <property type="match status" value="1"/>
</dbReference>
<keyword evidence="3" id="KW-1185">Reference proteome</keyword>
<evidence type="ECO:0000313" key="3">
    <source>
        <dbReference type="Proteomes" id="UP000507470"/>
    </source>
</evidence>
<dbReference type="PANTHER" id="PTHR10974:SF6">
    <property type="entry name" value="PROTEIN CBG19234"/>
    <property type="match status" value="1"/>
</dbReference>